<evidence type="ECO:0000313" key="11">
    <source>
        <dbReference type="EMBL" id="BBH24879.1"/>
    </source>
</evidence>
<evidence type="ECO:0000256" key="9">
    <source>
        <dbReference type="PIRSR" id="PIRSR000196-1"/>
    </source>
</evidence>
<reference evidence="11 12" key="1">
    <citation type="submission" date="2018-11" db="EMBL/GenBank/DDBJ databases">
        <title>Complete genome sequence of Paenibacillus baekrokdamisoli strain KCTC 33723.</title>
        <authorList>
            <person name="Kang S.W."/>
            <person name="Lee K.C."/>
            <person name="Kim K.K."/>
            <person name="Kim J.S."/>
            <person name="Kim D.S."/>
            <person name="Ko S.H."/>
            <person name="Yang S.H."/>
            <person name="Lee J.S."/>
        </authorList>
    </citation>
    <scope>NUCLEOTIDE SEQUENCE [LARGE SCALE GENOMIC DNA]</scope>
    <source>
        <strain evidence="11 12">KCTC 33723</strain>
    </source>
</reference>
<dbReference type="RefSeq" id="WP_125665372.1">
    <property type="nucleotide sequence ID" value="NZ_AP019308.1"/>
</dbReference>
<dbReference type="PANTHER" id="PTHR13914:SF0">
    <property type="entry name" value="PROLINE DEHYDROGENASE 1, MITOCHONDRIAL"/>
    <property type="match status" value="1"/>
</dbReference>
<keyword evidence="7" id="KW-0642">Proline metabolism</keyword>
<evidence type="ECO:0000256" key="7">
    <source>
        <dbReference type="ARBA" id="ARBA00023062"/>
    </source>
</evidence>
<keyword evidence="3" id="KW-0285">Flavoprotein</keyword>
<dbReference type="InterPro" id="IPR015659">
    <property type="entry name" value="Proline_oxidase"/>
</dbReference>
<dbReference type="UniPathway" id="UPA00261">
    <property type="reaction ID" value="UER00373"/>
</dbReference>
<feature type="binding site" evidence="9">
    <location>
        <position position="101"/>
    </location>
    <ligand>
        <name>substrate</name>
    </ligand>
</feature>
<feature type="binding site" evidence="10">
    <location>
        <begin position="228"/>
        <end position="229"/>
    </location>
    <ligand>
        <name>FAD</name>
        <dbReference type="ChEBI" id="CHEBI:57692"/>
    </ligand>
</feature>
<evidence type="ECO:0000313" key="12">
    <source>
        <dbReference type="Proteomes" id="UP000275368"/>
    </source>
</evidence>
<dbReference type="EMBL" id="AP019308">
    <property type="protein sequence ID" value="BBH24879.1"/>
    <property type="molecule type" value="Genomic_DNA"/>
</dbReference>
<evidence type="ECO:0000256" key="10">
    <source>
        <dbReference type="PIRSR" id="PIRSR000196-2"/>
    </source>
</evidence>
<evidence type="ECO:0000256" key="1">
    <source>
        <dbReference type="ARBA" id="ARBA00004739"/>
    </source>
</evidence>
<dbReference type="InterPro" id="IPR029041">
    <property type="entry name" value="FAD-linked_oxidoreductase-like"/>
</dbReference>
<evidence type="ECO:0000256" key="2">
    <source>
        <dbReference type="ARBA" id="ARBA00012695"/>
    </source>
</evidence>
<dbReference type="GO" id="GO:0004657">
    <property type="term" value="F:proline dehydrogenase activity"/>
    <property type="evidence" value="ECO:0007669"/>
    <property type="project" value="UniProtKB-EC"/>
</dbReference>
<dbReference type="InterPro" id="IPR008219">
    <property type="entry name" value="PRODH_bac_arc"/>
</dbReference>
<dbReference type="EC" id="1.5.5.2" evidence="2"/>
<dbReference type="PIRSF" id="PIRSF000196">
    <property type="entry name" value="Pro_dehydrog"/>
    <property type="match status" value="1"/>
</dbReference>
<dbReference type="InterPro" id="IPR002872">
    <property type="entry name" value="Proline_DH_dom"/>
</dbReference>
<dbReference type="Gene3D" id="3.20.20.220">
    <property type="match status" value="1"/>
</dbReference>
<protein>
    <recommendedName>
        <fullName evidence="2">proline dehydrogenase</fullName>
        <ecNumber evidence="2">1.5.5.2</ecNumber>
    </recommendedName>
</protein>
<dbReference type="GO" id="GO:0010133">
    <property type="term" value="P:L-proline catabolic process to L-glutamate"/>
    <property type="evidence" value="ECO:0007669"/>
    <property type="project" value="UniProtKB-UniPathway"/>
</dbReference>
<accession>A0A3G9JP91</accession>
<feature type="binding site" evidence="10">
    <location>
        <position position="165"/>
    </location>
    <ligand>
        <name>FAD</name>
        <dbReference type="ChEBI" id="CHEBI:57692"/>
    </ligand>
</feature>
<comment type="cofactor">
    <cofactor evidence="10">
        <name>FAD</name>
        <dbReference type="ChEBI" id="CHEBI:57692"/>
    </cofactor>
    <text evidence="10">Binds 1 FAD per subunit.</text>
</comment>
<dbReference type="PANTHER" id="PTHR13914">
    <property type="entry name" value="PROLINE OXIDASE"/>
    <property type="match status" value="1"/>
</dbReference>
<evidence type="ECO:0000256" key="6">
    <source>
        <dbReference type="ARBA" id="ARBA00023002"/>
    </source>
</evidence>
<evidence type="ECO:0000256" key="8">
    <source>
        <dbReference type="ARBA" id="ARBA00048779"/>
    </source>
</evidence>
<proteinExistence type="predicted"/>
<feature type="binding site" evidence="10">
    <location>
        <position position="136"/>
    </location>
    <ligand>
        <name>FAD</name>
        <dbReference type="ChEBI" id="CHEBI:57692"/>
    </ligand>
</feature>
<dbReference type="OrthoDB" id="9773461at2"/>
<dbReference type="KEGG" id="pbk:Back11_62240"/>
<evidence type="ECO:0000256" key="3">
    <source>
        <dbReference type="ARBA" id="ARBA00022630"/>
    </source>
</evidence>
<evidence type="ECO:0000256" key="4">
    <source>
        <dbReference type="ARBA" id="ARBA00022741"/>
    </source>
</evidence>
<name>A0A3G9JP91_9BACL</name>
<dbReference type="Pfam" id="PF01619">
    <property type="entry name" value="Pro_dh"/>
    <property type="match status" value="1"/>
</dbReference>
<gene>
    <name evidence="11" type="primary">putA</name>
    <name evidence="11" type="ORF">Back11_62240</name>
</gene>
<keyword evidence="4 10" id="KW-0547">Nucleotide-binding</keyword>
<evidence type="ECO:0000256" key="5">
    <source>
        <dbReference type="ARBA" id="ARBA00022827"/>
    </source>
</evidence>
<dbReference type="SUPFAM" id="SSF51730">
    <property type="entry name" value="FAD-linked oxidoreductase"/>
    <property type="match status" value="1"/>
</dbReference>
<comment type="pathway">
    <text evidence="1">Amino-acid degradation; L-proline degradation into L-glutamate; L-glutamate from L-proline: step 1/2.</text>
</comment>
<dbReference type="Proteomes" id="UP000275368">
    <property type="component" value="Chromosome"/>
</dbReference>
<organism evidence="11 12">
    <name type="scientific">Paenibacillus baekrokdamisoli</name>
    <dbReference type="NCBI Taxonomy" id="1712516"/>
    <lineage>
        <taxon>Bacteria</taxon>
        <taxon>Bacillati</taxon>
        <taxon>Bacillota</taxon>
        <taxon>Bacilli</taxon>
        <taxon>Bacillales</taxon>
        <taxon>Paenibacillaceae</taxon>
        <taxon>Paenibacillus</taxon>
    </lineage>
</organism>
<feature type="binding site" evidence="9">
    <location>
        <position position="290"/>
    </location>
    <ligand>
        <name>substrate</name>
    </ligand>
</feature>
<keyword evidence="5 10" id="KW-0274">FAD</keyword>
<keyword evidence="12" id="KW-1185">Reference proteome</keyword>
<dbReference type="AlphaFoldDB" id="A0A3G9JP91"/>
<feature type="binding site" evidence="10">
    <location>
        <begin position="189"/>
        <end position="191"/>
    </location>
    <ligand>
        <name>FAD</name>
        <dbReference type="ChEBI" id="CHEBI:57692"/>
    </ligand>
</feature>
<feature type="binding site" evidence="9">
    <location>
        <position position="291"/>
    </location>
    <ligand>
        <name>substrate</name>
    </ligand>
</feature>
<comment type="catalytic activity">
    <reaction evidence="8">
        <text>L-proline + a quinone = (S)-1-pyrroline-5-carboxylate + a quinol + H(+)</text>
        <dbReference type="Rhea" id="RHEA:23784"/>
        <dbReference type="ChEBI" id="CHEBI:15378"/>
        <dbReference type="ChEBI" id="CHEBI:17388"/>
        <dbReference type="ChEBI" id="CHEBI:24646"/>
        <dbReference type="ChEBI" id="CHEBI:60039"/>
        <dbReference type="ChEBI" id="CHEBI:132124"/>
        <dbReference type="EC" id="1.5.5.2"/>
    </reaction>
</comment>
<sequence length="309" mass="35547">MDTPTQFFRSILLALAGNRAVEALALKYGLKLGASQFVAGESLEEALEQVRLLNAKGILTTLDHLGEGIRQLSEAAVYKDEYIKLLHHIRATGAYANVSLKPTQLGLALDPEAAYTHIREIVTHAKSFGNFVRMDMENSPYTDATIQIMKRLHTEGLSNVGTVIQAYLYRSEEDIHLLTEEGFNLRLVKGAYKEAKSIAYPKLSEVDENFKRIIAHRLRSTIYTGVATHDEKIIEWVKSFVKQERISRSTYEFQMLYGIRMPLQERLAREGYTVRCYVPYGRMWYPYFVRRLAERPANMWFLVKNMIKR</sequence>
<keyword evidence="6" id="KW-0560">Oxidoreductase</keyword>
<dbReference type="GO" id="GO:0000166">
    <property type="term" value="F:nucleotide binding"/>
    <property type="evidence" value="ECO:0007669"/>
    <property type="project" value="UniProtKB-KW"/>
</dbReference>